<dbReference type="STRING" id="1445510.YC6258_00251"/>
<dbReference type="HOGENOM" id="CLU_2273412_0_0_6"/>
<dbReference type="KEGG" id="gsn:YC6258_00251"/>
<keyword evidence="3" id="KW-1185">Reference proteome</keyword>
<evidence type="ECO:0000313" key="2">
    <source>
        <dbReference type="EMBL" id="AJQ92303.1"/>
    </source>
</evidence>
<organism evidence="2 3">
    <name type="scientific">Gynuella sunshinyii YC6258</name>
    <dbReference type="NCBI Taxonomy" id="1445510"/>
    <lineage>
        <taxon>Bacteria</taxon>
        <taxon>Pseudomonadati</taxon>
        <taxon>Pseudomonadota</taxon>
        <taxon>Gammaproteobacteria</taxon>
        <taxon>Oceanospirillales</taxon>
        <taxon>Saccharospirillaceae</taxon>
        <taxon>Gynuella</taxon>
    </lineage>
</organism>
<evidence type="ECO:0000313" key="3">
    <source>
        <dbReference type="Proteomes" id="UP000032266"/>
    </source>
</evidence>
<gene>
    <name evidence="2" type="ORF">YC6258_00251</name>
</gene>
<feature type="domain" description="DUF6471" evidence="1">
    <location>
        <begin position="30"/>
        <end position="94"/>
    </location>
</feature>
<dbReference type="InterPro" id="IPR045526">
    <property type="entry name" value="DUF6471"/>
</dbReference>
<dbReference type="Proteomes" id="UP000032266">
    <property type="component" value="Chromosome"/>
</dbReference>
<evidence type="ECO:0000259" key="1">
    <source>
        <dbReference type="Pfam" id="PF20075"/>
    </source>
</evidence>
<proteinExistence type="predicted"/>
<dbReference type="EMBL" id="CP007142">
    <property type="protein sequence ID" value="AJQ92303.1"/>
    <property type="molecule type" value="Genomic_DNA"/>
</dbReference>
<name>A0A0C5VFZ8_9GAMM</name>
<protein>
    <recommendedName>
        <fullName evidence="1">DUF6471 domain-containing protein</fullName>
    </recommendedName>
</protein>
<accession>A0A0C5VFZ8</accession>
<sequence length="102" mass="11777">MQEFWLPYAALSTEYRCSVQFIVVIHKNDWKDYARGLIKSEIARRNLNYIEIADRLEKIGVHETPQNLSNKIGRGTFGAIFMLQILQVIGCDELQIKSPIHA</sequence>
<dbReference type="RefSeq" id="WP_211264605.1">
    <property type="nucleotide sequence ID" value="NZ_CP007142.1"/>
</dbReference>
<dbReference type="AlphaFoldDB" id="A0A0C5VFZ8"/>
<reference evidence="2 3" key="1">
    <citation type="submission" date="2014-01" db="EMBL/GenBank/DDBJ databases">
        <title>Full genme sequencing of cellulolytic bacterium Gynuella sunshinyii YC6258T gen. nov., sp. nov.</title>
        <authorList>
            <person name="Khan H."/>
            <person name="Chung E.J."/>
            <person name="Chung Y.R."/>
        </authorList>
    </citation>
    <scope>NUCLEOTIDE SEQUENCE [LARGE SCALE GENOMIC DNA]</scope>
    <source>
        <strain evidence="2 3">YC6258</strain>
    </source>
</reference>
<dbReference type="Pfam" id="PF20075">
    <property type="entry name" value="DUF6471"/>
    <property type="match status" value="1"/>
</dbReference>